<sequence length="412" mass="46406">MLTEGFAFETQHRMGAARVGRLQTPHGLVETPAFVAVGTQATVKSLTPEDLHNVGTQIIFANTYHLYLRPGADIVAEMGGLHRFMRWDGPIMTDSGGFQVFSLGASIEQGVGKVASIFPDEDPNTPRPKRKPTEGQSLVKITEEGVEFRSHLDGSRHFFTPELSIEIQRKLGADIILAFDECTSPLHDEAYTRRAMERTHRWALRSLEAFRTSHPLHGYPQALYGIVQGGAYHDLRVASARFIAEQPFDGIAIGGSLGRTKEDMRAVLEWTIPLLPDEKPRHLLGIGEIPDIFDAVARGVDTFDCVAPTRMARNAGILARTLDGKRLPKFRMNLRNARFKRDPRPLVEGCTCYTCRTYSRAYVHHLFRANELLAYRLATIHNLHYLNDLMRQIRAALLQGTFDELRRHWLGE</sequence>
<dbReference type="Gene3D" id="3.20.20.105">
    <property type="entry name" value="Queuine tRNA-ribosyltransferase-like"/>
    <property type="match status" value="1"/>
</dbReference>
<proteinExistence type="inferred from homology"/>
<dbReference type="HAMAP" id="MF_00168">
    <property type="entry name" value="Q_tRNA_Tgt"/>
    <property type="match status" value="1"/>
</dbReference>
<evidence type="ECO:0000313" key="11">
    <source>
        <dbReference type="Proteomes" id="UP000050502"/>
    </source>
</evidence>
<evidence type="ECO:0000256" key="4">
    <source>
        <dbReference type="ARBA" id="ARBA00022785"/>
    </source>
</evidence>
<feature type="binding site" evidence="5">
    <location>
        <position position="350"/>
    </location>
    <ligand>
        <name>Zn(2+)</name>
        <dbReference type="ChEBI" id="CHEBI:29105"/>
    </ligand>
</feature>
<feature type="binding site" evidence="5">
    <location>
        <position position="180"/>
    </location>
    <ligand>
        <name>substrate</name>
    </ligand>
</feature>
<evidence type="ECO:0000256" key="5">
    <source>
        <dbReference type="HAMAP-Rule" id="MF_00168"/>
    </source>
</evidence>
<keyword evidence="3 5" id="KW-0819">tRNA processing</keyword>
<feature type="binding site" evidence="5">
    <location>
        <begin position="94"/>
        <end position="98"/>
    </location>
    <ligand>
        <name>substrate</name>
    </ligand>
</feature>
<dbReference type="InterPro" id="IPR002616">
    <property type="entry name" value="tRNA_ribo_trans-like"/>
</dbReference>
<dbReference type="EMBL" id="LGKN01000004">
    <property type="protein sequence ID" value="KPL88409.1"/>
    <property type="molecule type" value="Genomic_DNA"/>
</dbReference>
<dbReference type="PATRIC" id="fig|872965.6.peg.1286"/>
<comment type="caution">
    <text evidence="8">The sequence shown here is derived from an EMBL/GenBank/DDBJ whole genome shotgun (WGS) entry which is preliminary data.</text>
</comment>
<keyword evidence="4 5" id="KW-0671">Queuosine biosynthesis</keyword>
<dbReference type="NCBIfam" id="TIGR00449">
    <property type="entry name" value="tgt_general"/>
    <property type="match status" value="1"/>
</dbReference>
<feature type="region of interest" description="Disordered" evidence="6">
    <location>
        <begin position="116"/>
        <end position="137"/>
    </location>
</feature>
<gene>
    <name evidence="5 8" type="primary">tgt</name>
    <name evidence="8" type="ORF">ARMA_0811</name>
    <name evidence="9" type="ORF">SE16_06255</name>
</gene>
<dbReference type="GO" id="GO:0046872">
    <property type="term" value="F:metal ion binding"/>
    <property type="evidence" value="ECO:0007669"/>
    <property type="project" value="UniProtKB-KW"/>
</dbReference>
<comment type="pathway">
    <text evidence="5">tRNA modification; tRNA-queuosine biosynthesis.</text>
</comment>
<dbReference type="SUPFAM" id="SSF51713">
    <property type="entry name" value="tRNA-guanine transglycosylase"/>
    <property type="match status" value="1"/>
</dbReference>
<feature type="binding site" evidence="5">
    <location>
        <position position="228"/>
    </location>
    <ligand>
        <name>substrate</name>
    </ligand>
</feature>
<protein>
    <recommendedName>
        <fullName evidence="5">Queuine tRNA-ribosyltransferase</fullName>
        <ecNumber evidence="5">2.4.2.29</ecNumber>
    </recommendedName>
    <alternativeName>
        <fullName evidence="5">Guanine insertion enzyme</fullName>
    </alternativeName>
    <alternativeName>
        <fullName evidence="5">tRNA-guanine transglycosylase</fullName>
    </alternativeName>
</protein>
<dbReference type="InParanoid" id="A0A0M9UBZ6"/>
<dbReference type="OrthoDB" id="9805417at2"/>
<keyword evidence="5" id="KW-0479">Metal-binding</keyword>
<dbReference type="InterPro" id="IPR036511">
    <property type="entry name" value="TGT-like_sf"/>
</dbReference>
<feature type="binding site" evidence="5">
    <location>
        <position position="355"/>
    </location>
    <ligand>
        <name>Zn(2+)</name>
        <dbReference type="ChEBI" id="CHEBI:29105"/>
    </ligand>
</feature>
<evidence type="ECO:0000313" key="10">
    <source>
        <dbReference type="Proteomes" id="UP000037784"/>
    </source>
</evidence>
<dbReference type="Proteomes" id="UP000037784">
    <property type="component" value="Unassembled WGS sequence"/>
</dbReference>
<feature type="binding site" evidence="5">
    <location>
        <position position="352"/>
    </location>
    <ligand>
        <name>Zn(2+)</name>
        <dbReference type="ChEBI" id="CHEBI:29105"/>
    </ligand>
</feature>
<dbReference type="GO" id="GO:0005829">
    <property type="term" value="C:cytosol"/>
    <property type="evidence" value="ECO:0007669"/>
    <property type="project" value="TreeGrafter"/>
</dbReference>
<comment type="function">
    <text evidence="5">Catalyzes the base-exchange of a guanine (G) residue with the queuine precursor 7-aminomethyl-7-deazaguanine (PreQ1) at position 34 (anticodon wobble position) in tRNAs with GU(N) anticodons (tRNA-Asp, -Asn, -His and -Tyr). Catalysis occurs through a double-displacement mechanism. The nucleophile active site attacks the C1' of nucleotide 34 to detach the guanine base from the RNA, forming a covalent enzyme-RNA intermediate. The proton acceptor active site deprotonates the incoming PreQ1, allowing a nucleophilic attack on the C1' of the ribose to form the product. After dissociation, two additional enzymatic reactions on the tRNA convert PreQ1 to queuine (Q), resulting in the hypermodified nucleoside queuosine (7-(((4,5-cis-dihydroxy-2-cyclopenten-1-yl)amino)methyl)-7-deazaguanosine).</text>
</comment>
<comment type="catalytic activity">
    <reaction evidence="5">
        <text>7-aminomethyl-7-carbaguanine + guanosine(34) in tRNA = 7-aminomethyl-7-carbaguanosine(34) in tRNA + guanine</text>
        <dbReference type="Rhea" id="RHEA:24104"/>
        <dbReference type="Rhea" id="RHEA-COMP:10341"/>
        <dbReference type="Rhea" id="RHEA-COMP:10342"/>
        <dbReference type="ChEBI" id="CHEBI:16235"/>
        <dbReference type="ChEBI" id="CHEBI:58703"/>
        <dbReference type="ChEBI" id="CHEBI:74269"/>
        <dbReference type="ChEBI" id="CHEBI:82833"/>
        <dbReference type="EC" id="2.4.2.29"/>
    </reaction>
</comment>
<dbReference type="PANTHER" id="PTHR46499">
    <property type="entry name" value="QUEUINE TRNA-RIBOSYLTRANSFERASE"/>
    <property type="match status" value="1"/>
</dbReference>
<keyword evidence="10" id="KW-1185">Reference proteome</keyword>
<dbReference type="PANTHER" id="PTHR46499:SF1">
    <property type="entry name" value="QUEUINE TRNA-RIBOSYLTRANSFERASE"/>
    <property type="match status" value="1"/>
</dbReference>
<keyword evidence="1 5" id="KW-0328">Glycosyltransferase</keyword>
<feature type="binding site" evidence="5">
    <location>
        <position position="255"/>
    </location>
    <ligand>
        <name>substrate</name>
    </ligand>
</feature>
<dbReference type="Pfam" id="PF01702">
    <property type="entry name" value="TGT"/>
    <property type="match status" value="2"/>
</dbReference>
<dbReference type="Proteomes" id="UP000050502">
    <property type="component" value="Unassembled WGS sequence"/>
</dbReference>
<dbReference type="FunCoup" id="A0A0M9UBZ6">
    <property type="interactions" value="475"/>
</dbReference>
<evidence type="ECO:0000256" key="1">
    <source>
        <dbReference type="ARBA" id="ARBA00022676"/>
    </source>
</evidence>
<feature type="active site" description="Nucleophile" evidence="5">
    <location>
        <position position="304"/>
    </location>
</feature>
<accession>A0A0M9UBZ6</accession>
<dbReference type="AlphaFoldDB" id="A0A0M9UBZ6"/>
<feature type="binding site" evidence="5">
    <location>
        <position position="381"/>
    </location>
    <ligand>
        <name>Zn(2+)</name>
        <dbReference type="ChEBI" id="CHEBI:29105"/>
    </ligand>
</feature>
<comment type="cofactor">
    <cofactor evidence="5">
        <name>Zn(2+)</name>
        <dbReference type="ChEBI" id="CHEBI:29105"/>
    </cofactor>
    <text evidence="5">Binds 1 zinc ion per subunit.</text>
</comment>
<dbReference type="RefSeq" id="WP_054492320.1">
    <property type="nucleotide sequence ID" value="NZ_BBZA01000052.1"/>
</dbReference>
<dbReference type="UniPathway" id="UPA00392"/>
<reference evidence="9 11" key="2">
    <citation type="submission" date="2015-07" db="EMBL/GenBank/DDBJ databases">
        <title>Whole genome sequence of Ardenticatena maritima DSM 23922.</title>
        <authorList>
            <person name="Hemp J."/>
            <person name="Ward L.M."/>
            <person name="Pace L.A."/>
            <person name="Fischer W.W."/>
        </authorList>
    </citation>
    <scope>NUCLEOTIDE SEQUENCE [LARGE SCALE GENOMIC DNA]</scope>
    <source>
        <strain evidence="9 11">110S</strain>
    </source>
</reference>
<comment type="subunit">
    <text evidence="5">Homodimer. Within each dimer, one monomer is responsible for RNA recognition and catalysis, while the other monomer binds to the replacement base PreQ1.</text>
</comment>
<evidence type="ECO:0000256" key="3">
    <source>
        <dbReference type="ARBA" id="ARBA00022694"/>
    </source>
</evidence>
<evidence type="ECO:0000256" key="6">
    <source>
        <dbReference type="SAM" id="MobiDB-lite"/>
    </source>
</evidence>
<organism evidence="8 10">
    <name type="scientific">Ardenticatena maritima</name>
    <dbReference type="NCBI Taxonomy" id="872965"/>
    <lineage>
        <taxon>Bacteria</taxon>
        <taxon>Bacillati</taxon>
        <taxon>Chloroflexota</taxon>
        <taxon>Ardenticatenia</taxon>
        <taxon>Ardenticatenales</taxon>
        <taxon>Ardenticatenaceae</taxon>
        <taxon>Ardenticatena</taxon>
    </lineage>
</organism>
<reference evidence="8 10" key="1">
    <citation type="journal article" date="2015" name="Genome Announc.">
        <title>Draft Genome Sequence of a Heterotrophic Facultative Anaerobic Thermophilic Bacterium, Ardenticatena maritima Strain 110ST.</title>
        <authorList>
            <person name="Kawaichi S."/>
            <person name="Yoshida T."/>
            <person name="Sako Y."/>
            <person name="Nakamura R."/>
        </authorList>
    </citation>
    <scope>NUCLEOTIDE SEQUENCE [LARGE SCALE GENOMIC DNA]</scope>
    <source>
        <strain evidence="8 10">110S</strain>
    </source>
</reference>
<dbReference type="EMBL" id="BBZA01000052">
    <property type="protein sequence ID" value="GAP62388.1"/>
    <property type="molecule type" value="Genomic_DNA"/>
</dbReference>
<dbReference type="EC" id="2.4.2.29" evidence="5"/>
<feature type="region of interest" description="RNA binding" evidence="5">
    <location>
        <begin position="285"/>
        <end position="291"/>
    </location>
</feature>
<evidence type="ECO:0000259" key="7">
    <source>
        <dbReference type="Pfam" id="PF01702"/>
    </source>
</evidence>
<feature type="domain" description="tRNA-guanine(15) transglycosylase-like" evidence="7">
    <location>
        <begin position="138"/>
        <end position="410"/>
    </location>
</feature>
<dbReference type="InterPro" id="IPR004803">
    <property type="entry name" value="TGT"/>
</dbReference>
<feature type="domain" description="tRNA-guanine(15) transglycosylase-like" evidence="7">
    <location>
        <begin position="16"/>
        <end position="108"/>
    </location>
</feature>
<reference evidence="10" key="3">
    <citation type="submission" date="2015-08" db="EMBL/GenBank/DDBJ databases">
        <title>Draft Genome Sequence of a Heterotrophic Facultative Anaerobic Bacterium Ardenticatena maritima Strain 110S.</title>
        <authorList>
            <person name="Kawaichi S."/>
            <person name="Yoshida T."/>
            <person name="Sako Y."/>
            <person name="Nakamura R."/>
        </authorList>
    </citation>
    <scope>NUCLEOTIDE SEQUENCE [LARGE SCALE GENOMIC DNA]</scope>
    <source>
        <strain evidence="10">110S</strain>
    </source>
</reference>
<feature type="active site" description="Proton acceptor" evidence="5">
    <location>
        <position position="94"/>
    </location>
</feature>
<evidence type="ECO:0000313" key="8">
    <source>
        <dbReference type="EMBL" id="GAP62388.1"/>
    </source>
</evidence>
<keyword evidence="5" id="KW-0862">Zinc</keyword>
<dbReference type="STRING" id="872965.SE16_06255"/>
<evidence type="ECO:0000313" key="9">
    <source>
        <dbReference type="EMBL" id="KPL88409.1"/>
    </source>
</evidence>
<keyword evidence="2 5" id="KW-0808">Transferase</keyword>
<comment type="similarity">
    <text evidence="5">Belongs to the queuine tRNA-ribosyltransferase family.</text>
</comment>
<dbReference type="NCBIfam" id="TIGR00430">
    <property type="entry name" value="Q_tRNA_tgt"/>
    <property type="match status" value="1"/>
</dbReference>
<dbReference type="GO" id="GO:0008479">
    <property type="term" value="F:tRNA-guanosine(34) queuine transglycosylase activity"/>
    <property type="evidence" value="ECO:0007669"/>
    <property type="project" value="UniProtKB-UniRule"/>
</dbReference>
<dbReference type="InterPro" id="IPR050076">
    <property type="entry name" value="ArchSynthase1/Queuine_TRR"/>
</dbReference>
<name>A0A0M9UBZ6_9CHLR</name>
<dbReference type="GO" id="GO:0008616">
    <property type="term" value="P:tRNA queuosine(34) biosynthetic process"/>
    <property type="evidence" value="ECO:0007669"/>
    <property type="project" value="UniProtKB-UniRule"/>
</dbReference>
<evidence type="ECO:0000256" key="2">
    <source>
        <dbReference type="ARBA" id="ARBA00022679"/>
    </source>
</evidence>
<feature type="region of interest" description="RNA binding; important for wobble base 34 recognition" evidence="5">
    <location>
        <begin position="309"/>
        <end position="313"/>
    </location>
</feature>